<feature type="compositionally biased region" description="Acidic residues" evidence="12">
    <location>
        <begin position="1409"/>
        <end position="1424"/>
    </location>
</feature>
<proteinExistence type="inferred from homology"/>
<evidence type="ECO:0000256" key="11">
    <source>
        <dbReference type="RuleBase" id="RU004279"/>
    </source>
</evidence>
<dbReference type="CDD" id="cd02735">
    <property type="entry name" value="RNAP_I_Rpa1_C"/>
    <property type="match status" value="1"/>
</dbReference>
<dbReference type="Pfam" id="PF04997">
    <property type="entry name" value="RNA_pol_Rpb1_1"/>
    <property type="match status" value="1"/>
</dbReference>
<dbReference type="Pfam" id="PF04998">
    <property type="entry name" value="RNA_pol_Rpb1_5"/>
    <property type="match status" value="1"/>
</dbReference>
<dbReference type="FunFam" id="2.40.40.20:FF:000019">
    <property type="entry name" value="DNA-directed RNA polymerase II subunit RPB1"/>
    <property type="match status" value="1"/>
</dbReference>
<comment type="caution">
    <text evidence="14">The sequence shown here is derived from an EMBL/GenBank/DDBJ whole genome shotgun (WGS) entry which is preliminary data.</text>
</comment>
<evidence type="ECO:0000256" key="12">
    <source>
        <dbReference type="SAM" id="MobiDB-lite"/>
    </source>
</evidence>
<feature type="region of interest" description="Disordered" evidence="12">
    <location>
        <begin position="378"/>
        <end position="406"/>
    </location>
</feature>
<dbReference type="STRING" id="448386.A0A2V3IJL3"/>
<dbReference type="Gene3D" id="1.10.274.100">
    <property type="entry name" value="RNA polymerase Rpb1, domain 3"/>
    <property type="match status" value="1"/>
</dbReference>
<keyword evidence="3 11" id="KW-0240">DNA-directed RNA polymerase</keyword>
<feature type="domain" description="RNA polymerase N-terminal" evidence="13">
    <location>
        <begin position="327"/>
        <end position="690"/>
    </location>
</feature>
<dbReference type="Pfam" id="PF04983">
    <property type="entry name" value="RNA_pol_Rpb1_3"/>
    <property type="match status" value="1"/>
</dbReference>
<comment type="function">
    <text evidence="11">DNA-dependent RNA polymerase catalyzes the transcription of DNA into RNA using the four ribonucleoside triphosphates as substrates.</text>
</comment>
<dbReference type="Gene3D" id="3.30.1490.180">
    <property type="entry name" value="RNA polymerase ii"/>
    <property type="match status" value="1"/>
</dbReference>
<keyword evidence="4 11" id="KW-0808">Transferase</keyword>
<keyword evidence="5 11" id="KW-0548">Nucleotidyltransferase</keyword>
<comment type="subcellular location">
    <subcellularLocation>
        <location evidence="1">Nucleus</location>
    </subcellularLocation>
</comment>
<dbReference type="GO" id="GO:0003899">
    <property type="term" value="F:DNA-directed RNA polymerase activity"/>
    <property type="evidence" value="ECO:0007669"/>
    <property type="project" value="UniProtKB-EC"/>
</dbReference>
<keyword evidence="10" id="KW-0539">Nucleus</keyword>
<name>A0A2V3IJL3_9FLOR</name>
<accession>A0A2V3IJL3</accession>
<dbReference type="SMART" id="SM00663">
    <property type="entry name" value="RPOLA_N"/>
    <property type="match status" value="1"/>
</dbReference>
<dbReference type="GO" id="GO:0005736">
    <property type="term" value="C:RNA polymerase I complex"/>
    <property type="evidence" value="ECO:0007669"/>
    <property type="project" value="TreeGrafter"/>
</dbReference>
<evidence type="ECO:0000256" key="9">
    <source>
        <dbReference type="ARBA" id="ARBA00023163"/>
    </source>
</evidence>
<dbReference type="InterPro" id="IPR007080">
    <property type="entry name" value="RNA_pol_Rpb1_1"/>
</dbReference>
<dbReference type="GO" id="GO:0003677">
    <property type="term" value="F:DNA binding"/>
    <property type="evidence" value="ECO:0007669"/>
    <property type="project" value="InterPro"/>
</dbReference>
<dbReference type="Gene3D" id="6.20.50.80">
    <property type="match status" value="1"/>
</dbReference>
<dbReference type="InterPro" id="IPR007081">
    <property type="entry name" value="RNA_pol_Rpb1_5"/>
</dbReference>
<dbReference type="InterPro" id="IPR042102">
    <property type="entry name" value="RNA_pol_Rpb1_3_sf"/>
</dbReference>
<evidence type="ECO:0000256" key="5">
    <source>
        <dbReference type="ARBA" id="ARBA00022695"/>
    </source>
</evidence>
<dbReference type="Gene3D" id="6.10.250.2940">
    <property type="match status" value="1"/>
</dbReference>
<gene>
    <name evidence="14" type="ORF">BWQ96_08005</name>
</gene>
<dbReference type="InterPro" id="IPR000722">
    <property type="entry name" value="RNA_pol_asu"/>
</dbReference>
<evidence type="ECO:0000313" key="15">
    <source>
        <dbReference type="Proteomes" id="UP000247409"/>
    </source>
</evidence>
<reference evidence="14 15" key="1">
    <citation type="journal article" date="2018" name="Mol. Biol. Evol.">
        <title>Analysis of the draft genome of the red seaweed Gracilariopsis chorda provides insights into genome size evolution in Rhodophyta.</title>
        <authorList>
            <person name="Lee J."/>
            <person name="Yang E.C."/>
            <person name="Graf L."/>
            <person name="Yang J.H."/>
            <person name="Qiu H."/>
            <person name="Zel Zion U."/>
            <person name="Chan C.X."/>
            <person name="Stephens T.G."/>
            <person name="Weber A.P.M."/>
            <person name="Boo G.H."/>
            <person name="Boo S.M."/>
            <person name="Kim K.M."/>
            <person name="Shin Y."/>
            <person name="Jung M."/>
            <person name="Lee S.J."/>
            <person name="Yim H.S."/>
            <person name="Lee J.H."/>
            <person name="Bhattacharya D."/>
            <person name="Yoon H.S."/>
        </authorList>
    </citation>
    <scope>NUCLEOTIDE SEQUENCE [LARGE SCALE GENOMIC DNA]</scope>
    <source>
        <strain evidence="14 15">SKKU-2015</strain>
        <tissue evidence="14">Whole body</tissue>
    </source>
</reference>
<dbReference type="CDD" id="cd01435">
    <property type="entry name" value="RNAP_I_RPA1_N"/>
    <property type="match status" value="1"/>
</dbReference>
<dbReference type="InterPro" id="IPR047107">
    <property type="entry name" value="DNA-dir_RNA_pol1_lsu_C"/>
</dbReference>
<dbReference type="InterPro" id="IPR045867">
    <property type="entry name" value="DNA-dir_RpoC_beta_prime"/>
</dbReference>
<dbReference type="PANTHER" id="PTHR19376:SF11">
    <property type="entry name" value="DNA-DIRECTED RNA POLYMERASE I SUBUNIT RPA1"/>
    <property type="match status" value="1"/>
</dbReference>
<dbReference type="Gene3D" id="2.40.40.20">
    <property type="match status" value="1"/>
</dbReference>
<organism evidence="14 15">
    <name type="scientific">Gracilariopsis chorda</name>
    <dbReference type="NCBI Taxonomy" id="448386"/>
    <lineage>
        <taxon>Eukaryota</taxon>
        <taxon>Rhodophyta</taxon>
        <taxon>Florideophyceae</taxon>
        <taxon>Rhodymeniophycidae</taxon>
        <taxon>Gracilariales</taxon>
        <taxon>Gracilariaceae</taxon>
        <taxon>Gracilariopsis</taxon>
    </lineage>
</organism>
<keyword evidence="6" id="KW-0479">Metal-binding</keyword>
<dbReference type="GO" id="GO:0006351">
    <property type="term" value="P:DNA-templated transcription"/>
    <property type="evidence" value="ECO:0007669"/>
    <property type="project" value="InterPro"/>
</dbReference>
<feature type="compositionally biased region" description="Basic residues" evidence="12">
    <location>
        <begin position="1445"/>
        <end position="1455"/>
    </location>
</feature>
<evidence type="ECO:0000256" key="1">
    <source>
        <dbReference type="ARBA" id="ARBA00004123"/>
    </source>
</evidence>
<dbReference type="InterPro" id="IPR044893">
    <property type="entry name" value="RNA_pol_Rpb1_clamp_domain"/>
</dbReference>
<keyword evidence="8" id="KW-0460">Magnesium</keyword>
<feature type="region of interest" description="Disordered" evidence="12">
    <location>
        <begin position="1357"/>
        <end position="1464"/>
    </location>
</feature>
<dbReference type="Pfam" id="PF00623">
    <property type="entry name" value="RNA_pol_Rpb1_2"/>
    <property type="match status" value="1"/>
</dbReference>
<dbReference type="Pfam" id="PF05000">
    <property type="entry name" value="RNA_pol_Rpb1_4"/>
    <property type="match status" value="1"/>
</dbReference>
<dbReference type="GO" id="GO:0046872">
    <property type="term" value="F:metal ion binding"/>
    <property type="evidence" value="ECO:0007669"/>
    <property type="project" value="UniProtKB-KW"/>
</dbReference>
<feature type="compositionally biased region" description="Acidic residues" evidence="12">
    <location>
        <begin position="382"/>
        <end position="398"/>
    </location>
</feature>
<comment type="similarity">
    <text evidence="2 11">Belongs to the RNA polymerase beta' chain family.</text>
</comment>
<evidence type="ECO:0000256" key="8">
    <source>
        <dbReference type="ARBA" id="ARBA00022842"/>
    </source>
</evidence>
<evidence type="ECO:0000256" key="10">
    <source>
        <dbReference type="ARBA" id="ARBA00023242"/>
    </source>
</evidence>
<dbReference type="InterPro" id="IPR006592">
    <property type="entry name" value="RNA_pol_N"/>
</dbReference>
<dbReference type="InterPro" id="IPR015699">
    <property type="entry name" value="DNA-dir_RNA_pol1_lsu_N"/>
</dbReference>
<keyword evidence="15" id="KW-1185">Reference proteome</keyword>
<evidence type="ECO:0000313" key="14">
    <source>
        <dbReference type="EMBL" id="PXF42286.1"/>
    </source>
</evidence>
<dbReference type="Gene3D" id="3.30.70.2850">
    <property type="match status" value="1"/>
</dbReference>
<evidence type="ECO:0000256" key="6">
    <source>
        <dbReference type="ARBA" id="ARBA00022723"/>
    </source>
</evidence>
<dbReference type="EC" id="2.7.7.6" evidence="11"/>
<dbReference type="Gene3D" id="4.10.860.120">
    <property type="entry name" value="RNA polymerase II, clamp domain"/>
    <property type="match status" value="1"/>
</dbReference>
<comment type="catalytic activity">
    <reaction evidence="11">
        <text>RNA(n) + a ribonucleoside 5'-triphosphate = RNA(n+1) + diphosphate</text>
        <dbReference type="Rhea" id="RHEA:21248"/>
        <dbReference type="Rhea" id="RHEA-COMP:14527"/>
        <dbReference type="Rhea" id="RHEA-COMP:17342"/>
        <dbReference type="ChEBI" id="CHEBI:33019"/>
        <dbReference type="ChEBI" id="CHEBI:61557"/>
        <dbReference type="ChEBI" id="CHEBI:140395"/>
        <dbReference type="EC" id="2.7.7.6"/>
    </reaction>
</comment>
<evidence type="ECO:0000256" key="2">
    <source>
        <dbReference type="ARBA" id="ARBA00006460"/>
    </source>
</evidence>
<evidence type="ECO:0000259" key="13">
    <source>
        <dbReference type="SMART" id="SM00663"/>
    </source>
</evidence>
<dbReference type="OrthoDB" id="270392at2759"/>
<dbReference type="Proteomes" id="UP000247409">
    <property type="component" value="Unassembled WGS sequence"/>
</dbReference>
<dbReference type="SUPFAM" id="SSF64484">
    <property type="entry name" value="beta and beta-prime subunits of DNA dependent RNA-polymerase"/>
    <property type="match status" value="1"/>
</dbReference>
<dbReference type="PANTHER" id="PTHR19376">
    <property type="entry name" value="DNA-DIRECTED RNA POLYMERASE"/>
    <property type="match status" value="1"/>
</dbReference>
<dbReference type="InterPro" id="IPR007083">
    <property type="entry name" value="RNA_pol_Rpb1_4"/>
</dbReference>
<keyword evidence="7" id="KW-0862">Zinc</keyword>
<sequence>MDENTRCVRSMDVAHAVHKFSFRFLTEQEALGLSVRRITSTLAFDELGRPVPHGLYDPVLGPTSFEDGLCITCGLGYSSCPGHFGHIELPIPLPNPLVSTLVTNLLRASCWNCHCLRLTESDLCLHYARLLFEDAGLPHCGFAVEAYRSLRKKVSSKIGKLKPSATEAREFDLRANSNSVISNWKAFLNGMPDPLPQYLEGLDTRDTEAIERSMLRAAKNTWKRAKDSKNLSRQRSKGWKATEKAILQSSTKNTCTSCSAEPIVIRRTNRGHLFIQRRKPNHDLLLSPSDVEAHIRGLWDAHSELFELLYGLRGRDVAPNEKSPGHMRLFVRVVLVPPSRFRPTSIVGDMSYAAEHPQNIFFQRILANTKVIMEAQGRGLRDEDDLSVSEDSDDEKDEQPEKPKPTKIDLAQAVSRIQDTLASLYDNDGLGPEKTTGIKQQLETKQGLFRQHMMGKRVDYSCRSVIGPDVFLDTNEIGIPLSFAKRLTIPEPVIPSNLESMKQAVLNGPEVYPGAMAVEDWTASGERRIVRISPSVPRMRKSQASLLIQNRVTNGVKRKRAPTSYLNQADNVGSTLQGGARLPKVVHRHLKTGDIVLFNRQPTLHRVSIMAHKVRVLPGDRTIRFHYANCGSYNADFDGDEMNVHVPQDYISRAEAEELLLSSRHYIVPTSGAPIRGLIQDHIVAATLLSNRDTFMDRQTFTQLLYSATERLMLRPERHDKTYDIDEPAILKPRPLWTGKQLISAVLSIIRNGRQGFNLEAKTKAQANIVGNEESNIVIRDGYLLQGIVDKSSLGSSTFGIVHAVQEVYGCDASEDLLSCMSRLCLHFLRIYGHSTGIADLVLQKEGDQERLKILHRSLDRVAVSATNTVYTAMNRRADMKEKLAKNLTQAQLLVCEMIRKDGLEAEDRLDAAMKSGLNNVSSSIFKACVPGTLTKPFPKNGFMLMTSTGAKGGPVNAAQISCLLGQTSLEGKRVPRMGGRGATLPCFEPYEASPLAGGFIASRFLTGISPQEFFFHAMSGREGLLDTSLKTANSGYLQRCLTKHLEGVRLHYDGTVRDSNQSVLQFVYGDDGIDPSKSLWLTKKVSWQVENMKCLTPAESKDEPTENGINYYGNGDISAVRTNHPTALDAVSPGFVSRHGAVSETYALAIKDAITRLGSRGGAVREFLERRYQEGAVEAGDSVGVLAAQGIGEPSTQMTLNTFHHAGSSSAHVTLGIPRLRELLMKATKYPKTPSMNLPVIGTNPKDSSMKLTRRLQLVRISDLLLRIEVHDKSTRFASGITKWGVRTVTLKMHFPPEERYKDHLGFGFDKILHVMKDEYLSHLHECFKKELIRISGGRKPGTRSAIGTYINAAVKPQSSTDKSESNGPFYKEESEDESAGPVASKMEDEEELFARAEQEENAFATSSEDEDDSDSSDDEEDDLAKQRVSAANDVDDASLTARAKPKKRSRRPRNVQIKQPKSVLSGEEEDWIECGGLGYQYSSVRGSDRNIVEFDWTFPMAFLGKLNIPAVMKESAKDVSLIEVEKITRCFVESTNNEHRVITEGSNIREIHELGDGLVEFDRLETNDMYGILKVYGVEALRAALINELVKVFDVYGIPVNIRHLSLIADYMTVNGSYRGFNRMTMDDTPGLFQRVTFETSMKFLKDATMNGMEEFVTNPSSAIALGQVYEGGTGGFQLLHKVN</sequence>
<dbReference type="EMBL" id="NBIV01000169">
    <property type="protein sequence ID" value="PXF42286.1"/>
    <property type="molecule type" value="Genomic_DNA"/>
</dbReference>
<dbReference type="InterPro" id="IPR038120">
    <property type="entry name" value="Rpb1_funnel_sf"/>
</dbReference>
<evidence type="ECO:0000256" key="3">
    <source>
        <dbReference type="ARBA" id="ARBA00022478"/>
    </source>
</evidence>
<evidence type="ECO:0000256" key="7">
    <source>
        <dbReference type="ARBA" id="ARBA00022833"/>
    </source>
</evidence>
<evidence type="ECO:0000256" key="4">
    <source>
        <dbReference type="ARBA" id="ARBA00022679"/>
    </source>
</evidence>
<keyword evidence="9 11" id="KW-0804">Transcription</keyword>
<dbReference type="Gene3D" id="1.10.132.30">
    <property type="match status" value="1"/>
</dbReference>
<dbReference type="InterPro" id="IPR007066">
    <property type="entry name" value="RNA_pol_Rpb1_3"/>
</dbReference>
<protein>
    <recommendedName>
        <fullName evidence="11">DNA-directed RNA polymerase subunit</fullName>
        <ecNumber evidence="11">2.7.7.6</ecNumber>
    </recommendedName>
</protein>